<dbReference type="Proteomes" id="UP001162992">
    <property type="component" value="Chromosome 11"/>
</dbReference>
<accession>A0ACC2CA80</accession>
<reference evidence="2" key="1">
    <citation type="journal article" date="2024" name="Proc. Natl. Acad. Sci. U.S.A.">
        <title>Extraordinary preservation of gene collinearity over three hundred million years revealed in homosporous lycophytes.</title>
        <authorList>
            <person name="Li C."/>
            <person name="Wickell D."/>
            <person name="Kuo L.Y."/>
            <person name="Chen X."/>
            <person name="Nie B."/>
            <person name="Liao X."/>
            <person name="Peng D."/>
            <person name="Ji J."/>
            <person name="Jenkins J."/>
            <person name="Williams M."/>
            <person name="Shu S."/>
            <person name="Plott C."/>
            <person name="Barry K."/>
            <person name="Rajasekar S."/>
            <person name="Grimwood J."/>
            <person name="Han X."/>
            <person name="Sun S."/>
            <person name="Hou Z."/>
            <person name="He W."/>
            <person name="Dai G."/>
            <person name="Sun C."/>
            <person name="Schmutz J."/>
            <person name="Leebens-Mack J.H."/>
            <person name="Li F.W."/>
            <person name="Wang L."/>
        </authorList>
    </citation>
    <scope>NUCLEOTIDE SEQUENCE [LARGE SCALE GENOMIC DNA]</scope>
    <source>
        <strain evidence="2">cv. PW_Plant_1</strain>
    </source>
</reference>
<gene>
    <name evidence="1" type="ORF">O6H91_11G069000</name>
</gene>
<comment type="caution">
    <text evidence="1">The sequence shown here is derived from an EMBL/GenBank/DDBJ whole genome shotgun (WGS) entry which is preliminary data.</text>
</comment>
<dbReference type="EMBL" id="CM055102">
    <property type="protein sequence ID" value="KAJ7538935.1"/>
    <property type="molecule type" value="Genomic_DNA"/>
</dbReference>
<keyword evidence="2" id="KW-1185">Reference proteome</keyword>
<sequence length="133" mass="14789">MACRIVEPGSAFGSWGQNSSFAMPGVEDSSSPQFAMKQMSNTDSNSLFSFHGFPSHLKDRTPVLHSRVIKLREEDHQLAEYVLEGMDPPRENHRPPGGHITSLPKDISLNYLSRPFIPSPLGMRSVAPVWGNR</sequence>
<evidence type="ECO:0000313" key="2">
    <source>
        <dbReference type="Proteomes" id="UP001162992"/>
    </source>
</evidence>
<proteinExistence type="predicted"/>
<protein>
    <submittedName>
        <fullName evidence="1">Uncharacterized protein</fullName>
    </submittedName>
</protein>
<organism evidence="1 2">
    <name type="scientific">Diphasiastrum complanatum</name>
    <name type="common">Issler's clubmoss</name>
    <name type="synonym">Lycopodium complanatum</name>
    <dbReference type="NCBI Taxonomy" id="34168"/>
    <lineage>
        <taxon>Eukaryota</taxon>
        <taxon>Viridiplantae</taxon>
        <taxon>Streptophyta</taxon>
        <taxon>Embryophyta</taxon>
        <taxon>Tracheophyta</taxon>
        <taxon>Lycopodiopsida</taxon>
        <taxon>Lycopodiales</taxon>
        <taxon>Lycopodiaceae</taxon>
        <taxon>Lycopodioideae</taxon>
        <taxon>Diphasiastrum</taxon>
    </lineage>
</organism>
<evidence type="ECO:0000313" key="1">
    <source>
        <dbReference type="EMBL" id="KAJ7538935.1"/>
    </source>
</evidence>
<name>A0ACC2CA80_DIPCM</name>